<dbReference type="Proteomes" id="UP000199558">
    <property type="component" value="Unassembled WGS sequence"/>
</dbReference>
<sequence>MSAKSNPGDGTHGRGTKGSKALAGETARGPVGFLADLARGLRGLLRG</sequence>
<evidence type="ECO:0000256" key="1">
    <source>
        <dbReference type="SAM" id="MobiDB-lite"/>
    </source>
</evidence>
<proteinExistence type="predicted"/>
<dbReference type="RefSeq" id="WP_176710625.1">
    <property type="nucleotide sequence ID" value="NZ_FLRH01000005.1"/>
</dbReference>
<dbReference type="AlphaFoldDB" id="A0A1A9BJE6"/>
<evidence type="ECO:0000313" key="2">
    <source>
        <dbReference type="EMBL" id="SBT69318.1"/>
    </source>
</evidence>
<gene>
    <name evidence="2" type="ORF">GA0070622_6444</name>
</gene>
<name>A0A1A9BJE6_9ACTN</name>
<feature type="region of interest" description="Disordered" evidence="1">
    <location>
        <begin position="1"/>
        <end position="26"/>
    </location>
</feature>
<protein>
    <submittedName>
        <fullName evidence="2">Uncharacterized protein</fullName>
    </submittedName>
</protein>
<dbReference type="EMBL" id="FLRH01000005">
    <property type="protein sequence ID" value="SBT69318.1"/>
    <property type="molecule type" value="Genomic_DNA"/>
</dbReference>
<keyword evidence="3" id="KW-1185">Reference proteome</keyword>
<reference evidence="3" key="1">
    <citation type="submission" date="2016-06" db="EMBL/GenBank/DDBJ databases">
        <authorList>
            <person name="Varghese N."/>
            <person name="Submissions Spin"/>
        </authorList>
    </citation>
    <scope>NUCLEOTIDE SEQUENCE [LARGE SCALE GENOMIC DNA]</scope>
    <source>
        <strain evidence="3">DSM 45794</strain>
    </source>
</reference>
<organism evidence="2 3">
    <name type="scientific">Micromonospora sediminicola</name>
    <dbReference type="NCBI Taxonomy" id="946078"/>
    <lineage>
        <taxon>Bacteria</taxon>
        <taxon>Bacillati</taxon>
        <taxon>Actinomycetota</taxon>
        <taxon>Actinomycetes</taxon>
        <taxon>Micromonosporales</taxon>
        <taxon>Micromonosporaceae</taxon>
        <taxon>Micromonospora</taxon>
    </lineage>
</organism>
<evidence type="ECO:0000313" key="3">
    <source>
        <dbReference type="Proteomes" id="UP000199558"/>
    </source>
</evidence>
<accession>A0A1A9BJE6</accession>